<dbReference type="InterPro" id="IPR010022">
    <property type="entry name" value="XkdX"/>
</dbReference>
<proteinExistence type="predicted"/>
<sequence length="52" mass="6268">MSQSKKYAKVKDYYERGLWDIRKVYDAVVHKWITAEEYKEITGYDFDDGKEA</sequence>
<dbReference type="Pfam" id="PF09693">
    <property type="entry name" value="Phage_XkdX"/>
    <property type="match status" value="1"/>
</dbReference>
<organism evidence="1 2">
    <name type="scientific">Ruminococcus bicirculans</name>
    <name type="common">ex Wegman et al. 2014</name>
    <dbReference type="NCBI Taxonomy" id="1160721"/>
    <lineage>
        <taxon>Bacteria</taxon>
        <taxon>Bacillati</taxon>
        <taxon>Bacillota</taxon>
        <taxon>Clostridia</taxon>
        <taxon>Eubacteriales</taxon>
        <taxon>Oscillospiraceae</taxon>
        <taxon>Ruminococcus</taxon>
    </lineage>
</organism>
<evidence type="ECO:0000313" key="2">
    <source>
        <dbReference type="Proteomes" id="UP000027600"/>
    </source>
</evidence>
<protein>
    <submittedName>
        <fullName evidence="1">Hypothetical phage protein</fullName>
    </submittedName>
</protein>
<dbReference type="RefSeq" id="WP_081855996.1">
    <property type="nucleotide sequence ID" value="NZ_HF545616.1"/>
</dbReference>
<accession>A0ABP1WHE2</accession>
<dbReference type="Proteomes" id="UP000027600">
    <property type="component" value="Chromosome I"/>
</dbReference>
<keyword evidence="2" id="KW-1185">Reference proteome</keyword>
<dbReference type="EMBL" id="HF545616">
    <property type="protein sequence ID" value="CCO05268.1"/>
    <property type="molecule type" value="Genomic_DNA"/>
</dbReference>
<evidence type="ECO:0000313" key="1">
    <source>
        <dbReference type="EMBL" id="CCO05268.1"/>
    </source>
</evidence>
<name>A0ABP1WHE2_9FIRM</name>
<gene>
    <name evidence="1" type="ORF">RBI_I01566</name>
</gene>
<reference evidence="1 2" key="1">
    <citation type="journal article" date="2014" name="Int. J. Syst. Evol. Microbiol.">
        <title>Complete genome of a new Firmicutes species belonging to the dominant human colonic microbiota ('Ruminococcus bicirculans') reveals two chromosomes and a selective capacity to utilize plant glucans.</title>
        <authorList>
            <consortium name="NISC Comparative Sequencing Program"/>
            <person name="Wegmann U."/>
            <person name="Louis P."/>
            <person name="Goesmann A."/>
            <person name="Henrissat B."/>
            <person name="Duncan S.H."/>
            <person name="Flint H.J."/>
        </authorList>
    </citation>
    <scope>NUCLEOTIDE SEQUENCE [LARGE SCALE GENOMIC DNA]</scope>
    <source>
        <strain evidence="1 2">80/3</strain>
    </source>
</reference>